<proteinExistence type="predicted"/>
<accession>A0AAV0PTN9</accession>
<dbReference type="EMBL" id="CAMGYJ010000009">
    <property type="protein sequence ID" value="CAI0474288.1"/>
    <property type="molecule type" value="Genomic_DNA"/>
</dbReference>
<evidence type="ECO:0000313" key="3">
    <source>
        <dbReference type="Proteomes" id="UP001154282"/>
    </source>
</evidence>
<protein>
    <submittedName>
        <fullName evidence="2">Uncharacterized protein</fullName>
    </submittedName>
</protein>
<evidence type="ECO:0000313" key="2">
    <source>
        <dbReference type="EMBL" id="CAI0474288.1"/>
    </source>
</evidence>
<comment type="caution">
    <text evidence="2">The sequence shown here is derived from an EMBL/GenBank/DDBJ whole genome shotgun (WGS) entry which is preliminary data.</text>
</comment>
<reference evidence="2" key="1">
    <citation type="submission" date="2022-08" db="EMBL/GenBank/DDBJ databases">
        <authorList>
            <person name="Gutierrez-Valencia J."/>
        </authorList>
    </citation>
    <scope>NUCLEOTIDE SEQUENCE</scope>
</reference>
<dbReference type="InterPro" id="IPR029064">
    <property type="entry name" value="Ribosomal_eL30-like_sf"/>
</dbReference>
<keyword evidence="3" id="KW-1185">Reference proteome</keyword>
<dbReference type="PANTHER" id="PTHR43191">
    <property type="entry name" value="RRNA METHYLTRANSFERASE 3"/>
    <property type="match status" value="1"/>
</dbReference>
<dbReference type="PANTHER" id="PTHR43191:SF2">
    <property type="entry name" value="RRNA METHYLTRANSFERASE 3, MITOCHONDRIAL"/>
    <property type="match status" value="1"/>
</dbReference>
<dbReference type="GO" id="GO:0003723">
    <property type="term" value="F:RNA binding"/>
    <property type="evidence" value="ECO:0007669"/>
    <property type="project" value="TreeGrafter"/>
</dbReference>
<dbReference type="SUPFAM" id="SSF55315">
    <property type="entry name" value="L30e-like"/>
    <property type="match status" value="1"/>
</dbReference>
<dbReference type="InterPro" id="IPR051259">
    <property type="entry name" value="rRNA_Methyltransferase"/>
</dbReference>
<feature type="region of interest" description="Disordered" evidence="1">
    <location>
        <begin position="1"/>
        <end position="27"/>
    </location>
</feature>
<organism evidence="2 3">
    <name type="scientific">Linum tenue</name>
    <dbReference type="NCBI Taxonomy" id="586396"/>
    <lineage>
        <taxon>Eukaryota</taxon>
        <taxon>Viridiplantae</taxon>
        <taxon>Streptophyta</taxon>
        <taxon>Embryophyta</taxon>
        <taxon>Tracheophyta</taxon>
        <taxon>Spermatophyta</taxon>
        <taxon>Magnoliopsida</taxon>
        <taxon>eudicotyledons</taxon>
        <taxon>Gunneridae</taxon>
        <taxon>Pentapetalae</taxon>
        <taxon>rosids</taxon>
        <taxon>fabids</taxon>
        <taxon>Malpighiales</taxon>
        <taxon>Linaceae</taxon>
        <taxon>Linum</taxon>
    </lineage>
</organism>
<evidence type="ECO:0000256" key="1">
    <source>
        <dbReference type="SAM" id="MobiDB-lite"/>
    </source>
</evidence>
<dbReference type="Proteomes" id="UP001154282">
    <property type="component" value="Unassembled WGS sequence"/>
</dbReference>
<sequence length="137" mass="15487">MQRNPNYARDRDDTDGGDTNTSGDSRTVENFIPLSHVKSITSTSNPFVRHCVKLCRSSPYWHSHGSALVIGTTLIREISKFEESLQDKTTQMDYLFFLDNVNVPAALETRKFFPSSYSASELVCHEKAFTSATHEIH</sequence>
<gene>
    <name evidence="2" type="ORF">LITE_LOCUS39980</name>
</gene>
<name>A0AAV0PTN9_9ROSI</name>
<dbReference type="AlphaFoldDB" id="A0AAV0PTN9"/>